<gene>
    <name evidence="1" type="ORF">PPSIR1_09375</name>
</gene>
<protein>
    <submittedName>
        <fullName evidence="1">Uncharacterized protein</fullName>
    </submittedName>
</protein>
<reference evidence="1 2" key="1">
    <citation type="submission" date="2007-06" db="EMBL/GenBank/DDBJ databases">
        <authorList>
            <person name="Shimkets L."/>
            <person name="Ferriera S."/>
            <person name="Johnson J."/>
            <person name="Kravitz S."/>
            <person name="Beeson K."/>
            <person name="Sutton G."/>
            <person name="Rogers Y.-H."/>
            <person name="Friedman R."/>
            <person name="Frazier M."/>
            <person name="Venter J.C."/>
        </authorList>
    </citation>
    <scope>NUCLEOTIDE SEQUENCE [LARGE SCALE GENOMIC DNA]</scope>
    <source>
        <strain evidence="1 2">SIR-1</strain>
    </source>
</reference>
<dbReference type="Proteomes" id="UP000005801">
    <property type="component" value="Unassembled WGS sequence"/>
</dbReference>
<dbReference type="RefSeq" id="WP_006976986.1">
    <property type="nucleotide sequence ID" value="NZ_ABCS01000169.1"/>
</dbReference>
<evidence type="ECO:0000313" key="2">
    <source>
        <dbReference type="Proteomes" id="UP000005801"/>
    </source>
</evidence>
<proteinExistence type="predicted"/>
<dbReference type="STRING" id="391625.PPSIR1_09375"/>
<name>A6GJV0_9BACT</name>
<keyword evidence="2" id="KW-1185">Reference proteome</keyword>
<dbReference type="OrthoDB" id="5516801at2"/>
<evidence type="ECO:0000313" key="1">
    <source>
        <dbReference type="EMBL" id="EDM73848.1"/>
    </source>
</evidence>
<accession>A6GJV0</accession>
<dbReference type="AlphaFoldDB" id="A6GJV0"/>
<dbReference type="EMBL" id="ABCS01000169">
    <property type="protein sequence ID" value="EDM73848.1"/>
    <property type="molecule type" value="Genomic_DNA"/>
</dbReference>
<comment type="caution">
    <text evidence="1">The sequence shown here is derived from an EMBL/GenBank/DDBJ whole genome shotgun (WGS) entry which is preliminary data.</text>
</comment>
<sequence length="156" mass="17194">MITQGYDWLMAQVEEVGEAARRIAVALLNAEDNDNLVELEEQTDGLLEEHFDHSRVALVDPRTAAMILRPPARIRSYAQLLARKAELLGATGRPEDGHALARRALALQLEAAALEPELDEVDHAGIAALLRVEPPLPLTLRQRELLVELDARGEPS</sequence>
<organism evidence="1 2">
    <name type="scientific">Plesiocystis pacifica SIR-1</name>
    <dbReference type="NCBI Taxonomy" id="391625"/>
    <lineage>
        <taxon>Bacteria</taxon>
        <taxon>Pseudomonadati</taxon>
        <taxon>Myxococcota</taxon>
        <taxon>Polyangia</taxon>
        <taxon>Nannocystales</taxon>
        <taxon>Nannocystaceae</taxon>
        <taxon>Plesiocystis</taxon>
    </lineage>
</organism>